<dbReference type="AlphaFoldDB" id="L8JTX1"/>
<evidence type="ECO:0000259" key="10">
    <source>
        <dbReference type="PROSITE" id="PS50113"/>
    </source>
</evidence>
<keyword evidence="5 11" id="KW-0418">Kinase</keyword>
<dbReference type="InterPro" id="IPR052162">
    <property type="entry name" value="Sensor_kinase/Photoreceptor"/>
</dbReference>
<feature type="domain" description="PAS" evidence="9">
    <location>
        <begin position="358"/>
        <end position="428"/>
    </location>
</feature>
<dbReference type="InterPro" id="IPR000014">
    <property type="entry name" value="PAS"/>
</dbReference>
<keyword evidence="7" id="KW-0472">Membrane</keyword>
<dbReference type="PATRIC" id="fig|1237149.3.peg.1488"/>
<dbReference type="InterPro" id="IPR001610">
    <property type="entry name" value="PAC"/>
</dbReference>
<evidence type="ECO:0000256" key="7">
    <source>
        <dbReference type="SAM" id="Phobius"/>
    </source>
</evidence>
<evidence type="ECO:0000259" key="9">
    <source>
        <dbReference type="PROSITE" id="PS50112"/>
    </source>
</evidence>
<dbReference type="Pfam" id="PF00512">
    <property type="entry name" value="HisKA"/>
    <property type="match status" value="1"/>
</dbReference>
<feature type="domain" description="PAC" evidence="10">
    <location>
        <begin position="305"/>
        <end position="357"/>
    </location>
</feature>
<gene>
    <name evidence="11" type="ORF">C900_01534</name>
</gene>
<evidence type="ECO:0000256" key="1">
    <source>
        <dbReference type="ARBA" id="ARBA00000085"/>
    </source>
</evidence>
<dbReference type="CDD" id="cd00082">
    <property type="entry name" value="HisKA"/>
    <property type="match status" value="1"/>
</dbReference>
<evidence type="ECO:0000313" key="12">
    <source>
        <dbReference type="Proteomes" id="UP000011135"/>
    </source>
</evidence>
<keyword evidence="7" id="KW-1133">Transmembrane helix</keyword>
<dbReference type="EC" id="2.7.13.3" evidence="2"/>
<dbReference type="SUPFAM" id="SSF55874">
    <property type="entry name" value="ATPase domain of HSP90 chaperone/DNA topoisomerase II/histidine kinase"/>
    <property type="match status" value="1"/>
</dbReference>
<dbReference type="FunFam" id="3.30.565.10:FF:000006">
    <property type="entry name" value="Sensor histidine kinase WalK"/>
    <property type="match status" value="1"/>
</dbReference>
<dbReference type="Proteomes" id="UP000011135">
    <property type="component" value="Unassembled WGS sequence"/>
</dbReference>
<keyword evidence="7" id="KW-0812">Transmembrane</keyword>
<evidence type="ECO:0000256" key="6">
    <source>
        <dbReference type="SAM" id="Coils"/>
    </source>
</evidence>
<dbReference type="PANTHER" id="PTHR43304">
    <property type="entry name" value="PHYTOCHROME-LIKE PROTEIN CPH1"/>
    <property type="match status" value="1"/>
</dbReference>
<comment type="catalytic activity">
    <reaction evidence="1">
        <text>ATP + protein L-histidine = ADP + protein N-phospho-L-histidine.</text>
        <dbReference type="EC" id="2.7.13.3"/>
    </reaction>
</comment>
<feature type="coiled-coil region" evidence="6">
    <location>
        <begin position="48"/>
        <end position="114"/>
    </location>
</feature>
<dbReference type="CDD" id="cd00130">
    <property type="entry name" value="PAS"/>
    <property type="match status" value="3"/>
</dbReference>
<dbReference type="Gene3D" id="3.30.565.10">
    <property type="entry name" value="Histidine kinase-like ATPase, C-terminal domain"/>
    <property type="match status" value="1"/>
</dbReference>
<dbReference type="InterPro" id="IPR000700">
    <property type="entry name" value="PAS-assoc_C"/>
</dbReference>
<dbReference type="SMART" id="SM00388">
    <property type="entry name" value="HisKA"/>
    <property type="match status" value="1"/>
</dbReference>
<dbReference type="Gene3D" id="3.30.450.20">
    <property type="entry name" value="PAS domain"/>
    <property type="match status" value="3"/>
</dbReference>
<evidence type="ECO:0000256" key="4">
    <source>
        <dbReference type="ARBA" id="ARBA00022679"/>
    </source>
</evidence>
<evidence type="ECO:0000259" key="8">
    <source>
        <dbReference type="PROSITE" id="PS50109"/>
    </source>
</evidence>
<organism evidence="11 12">
    <name type="scientific">Fulvivirga imtechensis AK7</name>
    <dbReference type="NCBI Taxonomy" id="1237149"/>
    <lineage>
        <taxon>Bacteria</taxon>
        <taxon>Pseudomonadati</taxon>
        <taxon>Bacteroidota</taxon>
        <taxon>Cytophagia</taxon>
        <taxon>Cytophagales</taxon>
        <taxon>Fulvivirgaceae</taxon>
        <taxon>Fulvivirga</taxon>
    </lineage>
</organism>
<dbReference type="Pfam" id="PF02518">
    <property type="entry name" value="HATPase_c"/>
    <property type="match status" value="1"/>
</dbReference>
<dbReference type="Gene3D" id="2.10.70.100">
    <property type="match status" value="1"/>
</dbReference>
<accession>L8JTX1</accession>
<dbReference type="GO" id="GO:0000155">
    <property type="term" value="F:phosphorelay sensor kinase activity"/>
    <property type="evidence" value="ECO:0007669"/>
    <property type="project" value="InterPro"/>
</dbReference>
<dbReference type="SMART" id="SM00091">
    <property type="entry name" value="PAS"/>
    <property type="match status" value="3"/>
</dbReference>
<dbReference type="InterPro" id="IPR005467">
    <property type="entry name" value="His_kinase_dom"/>
</dbReference>
<protein>
    <recommendedName>
        <fullName evidence="2">histidine kinase</fullName>
        <ecNumber evidence="2">2.7.13.3</ecNumber>
    </recommendedName>
</protein>
<keyword evidence="4" id="KW-0808">Transferase</keyword>
<dbReference type="SUPFAM" id="SSF55785">
    <property type="entry name" value="PYP-like sensor domain (PAS domain)"/>
    <property type="match status" value="3"/>
</dbReference>
<dbReference type="InterPro" id="IPR003661">
    <property type="entry name" value="HisK_dim/P_dom"/>
</dbReference>
<dbReference type="SMART" id="SM00387">
    <property type="entry name" value="HATPase_c"/>
    <property type="match status" value="1"/>
</dbReference>
<dbReference type="EMBL" id="AMZN01000022">
    <property type="protein sequence ID" value="ELR72451.1"/>
    <property type="molecule type" value="Genomic_DNA"/>
</dbReference>
<dbReference type="InterPro" id="IPR013655">
    <property type="entry name" value="PAS_fold_3"/>
</dbReference>
<dbReference type="PRINTS" id="PR00344">
    <property type="entry name" value="BCTRLSENSOR"/>
</dbReference>
<dbReference type="NCBIfam" id="TIGR00229">
    <property type="entry name" value="sensory_box"/>
    <property type="match status" value="1"/>
</dbReference>
<feature type="domain" description="Histidine kinase" evidence="8">
    <location>
        <begin position="506"/>
        <end position="716"/>
    </location>
</feature>
<dbReference type="Pfam" id="PF08447">
    <property type="entry name" value="PAS_3"/>
    <property type="match status" value="2"/>
</dbReference>
<dbReference type="InterPro" id="IPR004358">
    <property type="entry name" value="Sig_transdc_His_kin-like_C"/>
</dbReference>
<dbReference type="PROSITE" id="PS50113">
    <property type="entry name" value="PAC"/>
    <property type="match status" value="2"/>
</dbReference>
<dbReference type="SMART" id="SM00086">
    <property type="entry name" value="PAC"/>
    <property type="match status" value="3"/>
</dbReference>
<dbReference type="FunFam" id="1.10.287.130:FF:000070">
    <property type="entry name" value="Histidine kinase sensor protein"/>
    <property type="match status" value="1"/>
</dbReference>
<evidence type="ECO:0000256" key="3">
    <source>
        <dbReference type="ARBA" id="ARBA00022553"/>
    </source>
</evidence>
<dbReference type="PROSITE" id="PS50109">
    <property type="entry name" value="HIS_KIN"/>
    <property type="match status" value="1"/>
</dbReference>
<dbReference type="STRING" id="1237149.C900_01534"/>
<dbReference type="SUPFAM" id="SSF47384">
    <property type="entry name" value="Homodimeric domain of signal transducing histidine kinase"/>
    <property type="match status" value="1"/>
</dbReference>
<dbReference type="InterPro" id="IPR036890">
    <property type="entry name" value="HATPase_C_sf"/>
</dbReference>
<dbReference type="eggNOG" id="COG4251">
    <property type="taxonomic scope" value="Bacteria"/>
</dbReference>
<keyword evidence="12" id="KW-1185">Reference proteome</keyword>
<feature type="transmembrane region" description="Helical" evidence="7">
    <location>
        <begin position="6"/>
        <end position="33"/>
    </location>
</feature>
<sequence>MDAVIFWWPAYGLSAVIRFATAVVSLGTVFALVKITPEVLKFKSPQQLEKLINELTFLNERLHLEIKQREAAEAELRRLNEELERKVEDRTADLQQSNQNLKRINDLFRSAQKAAGIGIWEVDLERQRVFFSREVNEIYNVDSQGPLTVQECLQYIHSEDRQAVLKLARKAVAKGIPYDKEIRIITGDKKMLWSRAVGIPVKPEDEVVALRGLIMNIDPLKTSQQKIEESRRVLTMALEAGEIGVWHWHIKENKLEWDDYMHQLFDYPKAQFKGTLDEFMQRIHQDDTQKVNKAIAVALEREVKLDVTFRIRTGQGKIRIIQSKGEVITDDQGNAESIVGLSINITAAKAYEETLKESEQRFRAAVDYSPIGVALVSLKGKLFKVNQALASMLNYSEKELLNLDFSEITHPSDVNSDAKQIKKLLQGRIASFQADKRYLRKDGKSIWIQLNVSLVKDANKEPKYFIAQILDITERKMAEEKIQETVRQRTAQLEAMNQELEAFSYSVSHDLRSPLRSIHGFSQALLEDYATSLDEMGNDYLNRVSAASVRMGHLIDDLLALARITRQDMKIDIIDVSEVAEQVATALKAERYQNTEFIIKPGLKAHADQGLLTVALENLFENAAKYSRVKDHPKVEFGEHSANGKNTFFIKDNGVGFDMQYADKLFGAFQRLHTAKEFEGTGIGLATVKRVIHRHGGEIWAESELGVGSCFYFTLT</sequence>
<dbReference type="Gene3D" id="1.10.287.130">
    <property type="match status" value="1"/>
</dbReference>
<feature type="domain" description="PAC" evidence="10">
    <location>
        <begin position="432"/>
        <end position="484"/>
    </location>
</feature>
<evidence type="ECO:0000256" key="2">
    <source>
        <dbReference type="ARBA" id="ARBA00012438"/>
    </source>
</evidence>
<dbReference type="InterPro" id="IPR036097">
    <property type="entry name" value="HisK_dim/P_sf"/>
</dbReference>
<dbReference type="PROSITE" id="PS50112">
    <property type="entry name" value="PAS"/>
    <property type="match status" value="1"/>
</dbReference>
<keyword evidence="6" id="KW-0175">Coiled coil</keyword>
<dbReference type="InterPro" id="IPR003594">
    <property type="entry name" value="HATPase_dom"/>
</dbReference>
<keyword evidence="3" id="KW-0597">Phosphoprotein</keyword>
<dbReference type="InterPro" id="IPR035965">
    <property type="entry name" value="PAS-like_dom_sf"/>
</dbReference>
<reference evidence="11 12" key="1">
    <citation type="submission" date="2012-12" db="EMBL/GenBank/DDBJ databases">
        <title>Genome assembly of Fulvivirga imtechensis AK7.</title>
        <authorList>
            <person name="Nupur N."/>
            <person name="Khatri I."/>
            <person name="Kumar R."/>
            <person name="Subramanian S."/>
            <person name="Pinnaka A."/>
        </authorList>
    </citation>
    <scope>NUCLEOTIDE SEQUENCE [LARGE SCALE GENOMIC DNA]</scope>
    <source>
        <strain evidence="11 12">AK7</strain>
    </source>
</reference>
<dbReference type="Pfam" id="PF13426">
    <property type="entry name" value="PAS_9"/>
    <property type="match status" value="1"/>
</dbReference>
<evidence type="ECO:0000313" key="11">
    <source>
        <dbReference type="EMBL" id="ELR72451.1"/>
    </source>
</evidence>
<evidence type="ECO:0000256" key="5">
    <source>
        <dbReference type="ARBA" id="ARBA00022777"/>
    </source>
</evidence>
<name>L8JTX1_9BACT</name>
<proteinExistence type="predicted"/>
<dbReference type="PANTHER" id="PTHR43304:SF1">
    <property type="entry name" value="PAC DOMAIN-CONTAINING PROTEIN"/>
    <property type="match status" value="1"/>
</dbReference>
<comment type="caution">
    <text evidence="11">The sequence shown here is derived from an EMBL/GenBank/DDBJ whole genome shotgun (WGS) entry which is preliminary data.</text>
</comment>